<dbReference type="Proteomes" id="UP000270094">
    <property type="component" value="Unassembled WGS sequence"/>
</dbReference>
<organism evidence="2 3">
    <name type="scientific">Strongylus vulgaris</name>
    <name type="common">Blood worm</name>
    <dbReference type="NCBI Taxonomy" id="40348"/>
    <lineage>
        <taxon>Eukaryota</taxon>
        <taxon>Metazoa</taxon>
        <taxon>Ecdysozoa</taxon>
        <taxon>Nematoda</taxon>
        <taxon>Chromadorea</taxon>
        <taxon>Rhabditida</taxon>
        <taxon>Rhabditina</taxon>
        <taxon>Rhabditomorpha</taxon>
        <taxon>Strongyloidea</taxon>
        <taxon>Strongylidae</taxon>
        <taxon>Strongylus</taxon>
    </lineage>
</organism>
<evidence type="ECO:0000313" key="3">
    <source>
        <dbReference type="Proteomes" id="UP000270094"/>
    </source>
</evidence>
<name>A0A3P7K915_STRVU</name>
<keyword evidence="3" id="KW-1185">Reference proteome</keyword>
<feature type="non-terminal residue" evidence="2">
    <location>
        <position position="642"/>
    </location>
</feature>
<proteinExistence type="predicted"/>
<dbReference type="OrthoDB" id="5843047at2759"/>
<dbReference type="AlphaFoldDB" id="A0A3P7K915"/>
<evidence type="ECO:0000313" key="2">
    <source>
        <dbReference type="EMBL" id="VDM65488.1"/>
    </source>
</evidence>
<feature type="region of interest" description="Disordered" evidence="1">
    <location>
        <begin position="1"/>
        <end position="52"/>
    </location>
</feature>
<accession>A0A3P7K915</accession>
<sequence length="642" mass="71270">MAERRGRPPNLPPPPDTHSDSQSERPTWTVTRRERTELSPLRSTSPFQSRTVTTTERVQILQMPITLTDEQIAPARLLAFSPSGNTSQSVSSTVTTMQGEGTPLISGVTANGTPLFNGILICPEARHTTTIITTTTTTYRMIEVSDSDSLSDDFEIVDDNTLTVDVSLAPSPTTSPQYMIVGKTESEAPLSPITRARMHIDLDFSPKEITKEIELEKKPIMEMVTVYHNGVSAKDEKAPTEEKVVEYTSVTYPHDQIPSTSDSETTTNIQSSIDLKTISTSSEDEDIVIVGTDMVEMISSGSSFSGEKIGRLQKSPLQIEFLDEQKSPTSEERQEDFETVEESLTPTKCYGFPSTAAYNGPMEITSPNEDIRSEPIIHHVSVYHSGRSDEPPTKKEKTSDTTADIAKALGHKIMNLFAKQSFPYEYPVSEPYHGPLEATRRKEDIDSQPIHNVVSVYHIGRSDIPQEPTTAATTETVLQIKDMYYDYSDSPIESPLSSTYRMAETEEEPLTYDVSMYQSGRSGERAPKSEKPEEGEIFDVAEAAKTFGVNISGFLRNGYPISEVYEGPMDSINRVKDIEREPISQRVSLYHSGISDVPQEGRTSVVETVINIRDRYFDYPTTAAYEGPLDSTTRTSEIEGEP</sequence>
<protein>
    <submittedName>
        <fullName evidence="2">Uncharacterized protein</fullName>
    </submittedName>
</protein>
<dbReference type="EMBL" id="UYYB01000820">
    <property type="protein sequence ID" value="VDM65488.1"/>
    <property type="molecule type" value="Genomic_DNA"/>
</dbReference>
<reference evidence="2 3" key="1">
    <citation type="submission" date="2018-11" db="EMBL/GenBank/DDBJ databases">
        <authorList>
            <consortium name="Pathogen Informatics"/>
        </authorList>
    </citation>
    <scope>NUCLEOTIDE SEQUENCE [LARGE SCALE GENOMIC DNA]</scope>
</reference>
<evidence type="ECO:0000256" key="1">
    <source>
        <dbReference type="SAM" id="MobiDB-lite"/>
    </source>
</evidence>
<feature type="compositionally biased region" description="Polar residues" evidence="1">
    <location>
        <begin position="41"/>
        <end position="52"/>
    </location>
</feature>
<gene>
    <name evidence="2" type="ORF">SVUK_LOCUS486</name>
</gene>